<feature type="compositionally biased region" description="Basic residues" evidence="1">
    <location>
        <begin position="39"/>
        <end position="53"/>
    </location>
</feature>
<organism evidence="2 3">
    <name type="scientific">Rhynchosporium agropyri</name>
    <dbReference type="NCBI Taxonomy" id="914238"/>
    <lineage>
        <taxon>Eukaryota</taxon>
        <taxon>Fungi</taxon>
        <taxon>Dikarya</taxon>
        <taxon>Ascomycota</taxon>
        <taxon>Pezizomycotina</taxon>
        <taxon>Leotiomycetes</taxon>
        <taxon>Helotiales</taxon>
        <taxon>Ploettnerulaceae</taxon>
        <taxon>Rhynchosporium</taxon>
    </lineage>
</organism>
<sequence>MPRSSIRVSASTNSDSWQSDFWKVGDDLKEVDSKEEKKRRQNRINQRAYRRRNPTSEKSSKQRPFRVERFRIPELGIPKDRPHGAIIPKAPQSDATDGDQIRNCADSMEAYETEALEVLTSPDEILDFSPICGTSDVNLSVEVAGPEKAGKELDGSIWDITGVSSAQTASEPWIKDPYTNRVSRAPFQSDAGHFHSRDPDGQALFRMSIEQLLSPSSPENTIINSYKTSINPNGFPLSSDHLLRLIHFNVFRGLITNKYILSGRTLQTRIHLDIALPDSRNLCDGLALIRSKPGEALPNALTPTYVQASIAHSSWFNMFPFPAIRDNLIKAEQNFNHEDPCFDLFGEMFHNGALEPILQEVQMVEEEYMDDVTAKRKGLILWGEPWDMNAWEVTPGFIKKPHPPPLFENILHLTGRKVTLTKRHPAVRRLTTQPELPRLNPLLTYKFPRGLYNEQVTVAYLCVVDKVAELDRGEWMMVNESEGTGLDGGE</sequence>
<dbReference type="Pfam" id="PF11905">
    <property type="entry name" value="DUF3425"/>
    <property type="match status" value="1"/>
</dbReference>
<dbReference type="InterPro" id="IPR021833">
    <property type="entry name" value="DUF3425"/>
</dbReference>
<proteinExistence type="predicted"/>
<feature type="compositionally biased region" description="Basic and acidic residues" evidence="1">
    <location>
        <begin position="28"/>
        <end position="38"/>
    </location>
</feature>
<gene>
    <name evidence="2" type="ORF">RAG0_08946</name>
</gene>
<accession>A0A1E1KW31</accession>
<evidence type="ECO:0000313" key="3">
    <source>
        <dbReference type="Proteomes" id="UP000178912"/>
    </source>
</evidence>
<dbReference type="EMBL" id="FJUX01000050">
    <property type="protein sequence ID" value="CZT01211.1"/>
    <property type="molecule type" value="Genomic_DNA"/>
</dbReference>
<evidence type="ECO:0000313" key="2">
    <source>
        <dbReference type="EMBL" id="CZT01211.1"/>
    </source>
</evidence>
<dbReference type="CDD" id="cd14688">
    <property type="entry name" value="bZIP_YAP"/>
    <property type="match status" value="1"/>
</dbReference>
<name>A0A1E1KW31_9HELO</name>
<evidence type="ECO:0000256" key="1">
    <source>
        <dbReference type="SAM" id="MobiDB-lite"/>
    </source>
</evidence>
<evidence type="ECO:0008006" key="4">
    <source>
        <dbReference type="Google" id="ProtNLM"/>
    </source>
</evidence>
<feature type="region of interest" description="Disordered" evidence="1">
    <location>
        <begin position="1"/>
        <end position="20"/>
    </location>
</feature>
<dbReference type="PANTHER" id="PTHR38116">
    <property type="entry name" value="CHROMOSOME 7, WHOLE GENOME SHOTGUN SEQUENCE"/>
    <property type="match status" value="1"/>
</dbReference>
<dbReference type="Proteomes" id="UP000178912">
    <property type="component" value="Unassembled WGS sequence"/>
</dbReference>
<keyword evidence="3" id="KW-1185">Reference proteome</keyword>
<reference evidence="3" key="1">
    <citation type="submission" date="2016-03" db="EMBL/GenBank/DDBJ databases">
        <authorList>
            <person name="Guldener U."/>
        </authorList>
    </citation>
    <scope>NUCLEOTIDE SEQUENCE [LARGE SCALE GENOMIC DNA]</scope>
    <source>
        <strain evidence="3">04CH-RAC-A.6.1</strain>
    </source>
</reference>
<feature type="region of interest" description="Disordered" evidence="1">
    <location>
        <begin position="28"/>
        <end position="99"/>
    </location>
</feature>
<dbReference type="OrthoDB" id="125347at2759"/>
<feature type="compositionally biased region" description="Basic and acidic residues" evidence="1">
    <location>
        <begin position="54"/>
        <end position="83"/>
    </location>
</feature>
<dbReference type="AlphaFoldDB" id="A0A1E1KW31"/>
<protein>
    <recommendedName>
        <fullName evidence="4">BZIP domain-containing protein</fullName>
    </recommendedName>
</protein>
<feature type="compositionally biased region" description="Polar residues" evidence="1">
    <location>
        <begin position="1"/>
        <end position="19"/>
    </location>
</feature>
<dbReference type="PANTHER" id="PTHR38116:SF1">
    <property type="entry name" value="BZIP DOMAIN-CONTAINING PROTEIN"/>
    <property type="match status" value="1"/>
</dbReference>